<feature type="transmembrane region" description="Helical" evidence="7">
    <location>
        <begin position="175"/>
        <end position="197"/>
    </location>
</feature>
<evidence type="ECO:0000256" key="6">
    <source>
        <dbReference type="ARBA" id="ARBA00023136"/>
    </source>
</evidence>
<organism evidence="8 9">
    <name type="scientific">Lactiplantibacillus plantarum</name>
    <name type="common">Lactobacillus plantarum</name>
    <dbReference type="NCBI Taxonomy" id="1590"/>
    <lineage>
        <taxon>Bacteria</taxon>
        <taxon>Bacillati</taxon>
        <taxon>Bacillota</taxon>
        <taxon>Bacilli</taxon>
        <taxon>Lactobacillales</taxon>
        <taxon>Lactobacillaceae</taxon>
        <taxon>Lactiplantibacillus</taxon>
    </lineage>
</organism>
<evidence type="ECO:0000313" key="9">
    <source>
        <dbReference type="Proteomes" id="UP000076872"/>
    </source>
</evidence>
<keyword evidence="2" id="KW-0813">Transport</keyword>
<evidence type="ECO:0000256" key="3">
    <source>
        <dbReference type="ARBA" id="ARBA00022475"/>
    </source>
</evidence>
<dbReference type="EMBL" id="LUXO01000044">
    <property type="protein sequence ID" value="KZU99579.1"/>
    <property type="molecule type" value="Genomic_DNA"/>
</dbReference>
<feature type="transmembrane region" description="Helical" evidence="7">
    <location>
        <begin position="209"/>
        <end position="230"/>
    </location>
</feature>
<reference evidence="8 9" key="1">
    <citation type="submission" date="2016-03" db="EMBL/GenBank/DDBJ databases">
        <title>Comparative genomics of 54 Lactobacillus plantarum strains reveals genomic uncoupling from niche constraints.</title>
        <authorList>
            <person name="Martino M.E."/>
        </authorList>
    </citation>
    <scope>NUCLEOTIDE SEQUENCE [LARGE SCALE GENOMIC DNA]</scope>
    <source>
        <strain evidence="8 9">NAB2</strain>
    </source>
</reference>
<proteinExistence type="predicted"/>
<dbReference type="AlphaFoldDB" id="A0AAW3RA26"/>
<comment type="subcellular location">
    <subcellularLocation>
        <location evidence="1">Cell membrane</location>
        <topology evidence="1">Multi-pass membrane protein</topology>
    </subcellularLocation>
</comment>
<keyword evidence="6 7" id="KW-0472">Membrane</keyword>
<dbReference type="Gene3D" id="1.20.1740.10">
    <property type="entry name" value="Amino acid/polyamine transporter I"/>
    <property type="match status" value="1"/>
</dbReference>
<dbReference type="PANTHER" id="PTHR42770">
    <property type="entry name" value="AMINO ACID TRANSPORTER-RELATED"/>
    <property type="match status" value="1"/>
</dbReference>
<gene>
    <name evidence="8" type="ORF">NAB2_3589</name>
</gene>
<dbReference type="Pfam" id="PF13520">
    <property type="entry name" value="AA_permease_2"/>
    <property type="match status" value="1"/>
</dbReference>
<dbReference type="InterPro" id="IPR002293">
    <property type="entry name" value="AA/rel_permease1"/>
</dbReference>
<dbReference type="InterPro" id="IPR050367">
    <property type="entry name" value="APC_superfamily"/>
</dbReference>
<feature type="transmembrane region" description="Helical" evidence="7">
    <location>
        <begin position="131"/>
        <end position="154"/>
    </location>
</feature>
<sequence>MLVLAGMVAICALLGSFAMGILFNSKHIPADLMANGAYYAFQRLGAFYHVGNLFLILYAIANVLAQISALAFSIDAPLKILLGDADPEFIPKKLSKMNKKDVPVNGYILTGVLVSILIIIPALGIGNMNELFNWLLNLNSVVMPMRYLWVFLAYMLLNKHLKEFKSDYKFLKNPVAGRLVGAWCFLFTAFACILGMVPKTSYASNPSSWLFQLTLNILTPIIFVALGMILPMIARRHRTKTA</sequence>
<dbReference type="Proteomes" id="UP000076872">
    <property type="component" value="Unassembled WGS sequence"/>
</dbReference>
<evidence type="ECO:0000256" key="1">
    <source>
        <dbReference type="ARBA" id="ARBA00004651"/>
    </source>
</evidence>
<evidence type="ECO:0000313" key="8">
    <source>
        <dbReference type="EMBL" id="KZU99579.1"/>
    </source>
</evidence>
<keyword evidence="5 7" id="KW-1133">Transmembrane helix</keyword>
<protein>
    <submittedName>
        <fullName evidence="8">Transport protein</fullName>
    </submittedName>
</protein>
<dbReference type="GO" id="GO:0005886">
    <property type="term" value="C:plasma membrane"/>
    <property type="evidence" value="ECO:0007669"/>
    <property type="project" value="UniProtKB-SubCell"/>
</dbReference>
<name>A0AAW3RA26_LACPN</name>
<evidence type="ECO:0000256" key="2">
    <source>
        <dbReference type="ARBA" id="ARBA00022448"/>
    </source>
</evidence>
<evidence type="ECO:0000256" key="5">
    <source>
        <dbReference type="ARBA" id="ARBA00022989"/>
    </source>
</evidence>
<keyword evidence="3" id="KW-1003">Cell membrane</keyword>
<evidence type="ECO:0000256" key="4">
    <source>
        <dbReference type="ARBA" id="ARBA00022692"/>
    </source>
</evidence>
<comment type="caution">
    <text evidence="8">The sequence shown here is derived from an EMBL/GenBank/DDBJ whole genome shotgun (WGS) entry which is preliminary data.</text>
</comment>
<feature type="transmembrane region" description="Helical" evidence="7">
    <location>
        <begin position="102"/>
        <end position="125"/>
    </location>
</feature>
<dbReference type="GO" id="GO:0022857">
    <property type="term" value="F:transmembrane transporter activity"/>
    <property type="evidence" value="ECO:0007669"/>
    <property type="project" value="InterPro"/>
</dbReference>
<evidence type="ECO:0000256" key="7">
    <source>
        <dbReference type="SAM" id="Phobius"/>
    </source>
</evidence>
<accession>A0AAW3RA26</accession>
<dbReference type="PANTHER" id="PTHR42770:SF15">
    <property type="entry name" value="GLUTAMATE_GAMMA-AMINOBUTYRATE ANTIPORTER-RELATED"/>
    <property type="match status" value="1"/>
</dbReference>
<keyword evidence="4 7" id="KW-0812">Transmembrane</keyword>